<dbReference type="Proteomes" id="UP001293718">
    <property type="component" value="Unassembled WGS sequence"/>
</dbReference>
<dbReference type="RefSeq" id="WP_322467164.1">
    <property type="nucleotide sequence ID" value="NZ_JAXOJX010000043.1"/>
</dbReference>
<proteinExistence type="predicted"/>
<gene>
    <name evidence="1" type="ORF">SM757_22850</name>
</gene>
<accession>A0ABU5IKI3</accession>
<reference evidence="1 2" key="1">
    <citation type="submission" date="2023-11" db="EMBL/GenBank/DDBJ databases">
        <title>Draft genome of Azohydromonas lata strain H1 (DSM1123), a polyhydroxyalkanoate producer.</title>
        <authorList>
            <person name="Traversa D."/>
            <person name="D'Addabbo P."/>
            <person name="Pazzani C."/>
            <person name="Manzari C."/>
            <person name="Chiara M."/>
            <person name="Scrascia M."/>
        </authorList>
    </citation>
    <scope>NUCLEOTIDE SEQUENCE [LARGE SCALE GENOMIC DNA]</scope>
    <source>
        <strain evidence="1 2">H1</strain>
    </source>
</reference>
<evidence type="ECO:0000313" key="1">
    <source>
        <dbReference type="EMBL" id="MDZ5459423.1"/>
    </source>
</evidence>
<evidence type="ECO:0000313" key="2">
    <source>
        <dbReference type="Proteomes" id="UP001293718"/>
    </source>
</evidence>
<protein>
    <submittedName>
        <fullName evidence="1">Nucleotidyltransferase family protein</fullName>
    </submittedName>
</protein>
<organism evidence="1 2">
    <name type="scientific">Azohydromonas lata</name>
    <dbReference type="NCBI Taxonomy" id="45677"/>
    <lineage>
        <taxon>Bacteria</taxon>
        <taxon>Pseudomonadati</taxon>
        <taxon>Pseudomonadota</taxon>
        <taxon>Betaproteobacteria</taxon>
        <taxon>Burkholderiales</taxon>
        <taxon>Sphaerotilaceae</taxon>
        <taxon>Azohydromonas</taxon>
    </lineage>
</organism>
<comment type="caution">
    <text evidence="1">The sequence shown here is derived from an EMBL/GenBank/DDBJ whole genome shotgun (WGS) entry which is preliminary data.</text>
</comment>
<keyword evidence="2" id="KW-1185">Reference proteome</keyword>
<feature type="non-terminal residue" evidence="1">
    <location>
        <position position="1"/>
    </location>
</feature>
<dbReference type="EMBL" id="JAXOJX010000043">
    <property type="protein sequence ID" value="MDZ5459423.1"/>
    <property type="molecule type" value="Genomic_DNA"/>
</dbReference>
<sequence length="316" mass="34870">LQAVPAAPRAHLDAALLVAHAQHEEIRREAAHLRRALAPLGLQPVLLKGAAYVAAGLPAAQGRLFSDTDILVPHARVGDVERQLTLHGWRMDPGLSAYDQHYYRQWMHELPPMTHQRRFTVVDVHHALLPRTARQHPDTALLLAAACPSALEGVRVLAPADMVLHAMTHLLRNEEFSHGLRDLSDLDALLRRFGADAAFWPALAARARELALARELHYGLRAAHGLLGTPVPADALQAAAQAAPGVALQALMDALWSRALRCPHPRTRLPFTGVALALLYLRAHWLRMPPGLLLRHAWVKTRLLWNKTDTQAPARP</sequence>
<dbReference type="Pfam" id="PF14907">
    <property type="entry name" value="NTP_transf_5"/>
    <property type="match status" value="1"/>
</dbReference>
<dbReference type="InterPro" id="IPR039498">
    <property type="entry name" value="NTP_transf_5"/>
</dbReference>
<name>A0ABU5IKI3_9BURK</name>